<evidence type="ECO:0000259" key="4">
    <source>
        <dbReference type="Pfam" id="PF08386"/>
    </source>
</evidence>
<dbReference type="EMBL" id="JAXOVC010000002">
    <property type="protein sequence ID" value="KAK4505427.1"/>
    <property type="molecule type" value="Genomic_DNA"/>
</dbReference>
<feature type="chain" id="PRO_5045437653" description="Peptidase S33 tripeptidyl aminopeptidase-like C-terminal domain-containing protein" evidence="3">
    <location>
        <begin position="18"/>
        <end position="580"/>
    </location>
</feature>
<sequence length="580" mass="65275">MRATIPTLLLCIRLAAAILPGQRPLSPAPTAEEFSTFDWTKISAADDLNYEKCYDKFECSRLTVPLDWRNSSSPHNISLAIVRLPAKVPESHRDHGGTIITNPGGPGGSGVQQALSISQRLQELLDGPKYYEILSFDPRGIFHSKPNAYCFDSAVESEIWYEQKRAAGGLADGEYPLKYNWAAEQARGQLCANTENGRFEDGENIRQHLSTAYVARDMLEIVKKVEQRRTAIYRRDNQIPVQASFPTSTPKIQYVGTSYGTFLGQTFAAMYPDHVGRMLLDANLDPDNWQARYEASVDDHAQIREIFFDACFSAGPECAFYREYDKTSDDIRARWESLSEALERAPMFVTGKGRATPITLDDVRHGFFTATYQPLFFFKKIAKYLNDLATGANPGPPFWQLPIPTRESFNDELLINRYMGGEVSPAVHCSDGPYLSDESIEGFKTYLTNLTERYGWGGAIQADFKIPCWTWPASLRTKWRYDGPFNSSVPILFVNNRLDPATPAKNAKKMANSFNGSVFLEQDSAGHGAMWPPSPCMWQYIKKYMVEGELPPPGTVCEPLCRPFEDECEGIDAENYWLFG</sequence>
<accession>A0ABR0EUX8</accession>
<proteinExistence type="inferred from homology"/>
<dbReference type="InterPro" id="IPR029058">
    <property type="entry name" value="AB_hydrolase_fold"/>
</dbReference>
<feature type="signal peptide" evidence="3">
    <location>
        <begin position="1"/>
        <end position="17"/>
    </location>
</feature>
<keyword evidence="2" id="KW-0378">Hydrolase</keyword>
<dbReference type="PANTHER" id="PTHR43248:SF25">
    <property type="entry name" value="AB HYDROLASE-1 DOMAIN-CONTAINING PROTEIN-RELATED"/>
    <property type="match status" value="1"/>
</dbReference>
<dbReference type="InterPro" id="IPR013595">
    <property type="entry name" value="Pept_S33_TAP-like_C"/>
</dbReference>
<keyword evidence="3" id="KW-0732">Signal</keyword>
<comment type="caution">
    <text evidence="5">The sequence shown here is derived from an EMBL/GenBank/DDBJ whole genome shotgun (WGS) entry which is preliminary data.</text>
</comment>
<reference evidence="5 6" key="1">
    <citation type="journal article" date="2023" name="G3 (Bethesda)">
        <title>A chromosome-level genome assembly of Zasmidium syzygii isolated from banana leaves.</title>
        <authorList>
            <person name="van Westerhoven A.C."/>
            <person name="Mehrabi R."/>
            <person name="Talebi R."/>
            <person name="Steentjes M.B.F."/>
            <person name="Corcolon B."/>
            <person name="Chong P.A."/>
            <person name="Kema G.H.J."/>
            <person name="Seidl M.F."/>
        </authorList>
    </citation>
    <scope>NUCLEOTIDE SEQUENCE [LARGE SCALE GENOMIC DNA]</scope>
    <source>
        <strain evidence="5 6">P124</strain>
    </source>
</reference>
<evidence type="ECO:0000256" key="2">
    <source>
        <dbReference type="ARBA" id="ARBA00022801"/>
    </source>
</evidence>
<evidence type="ECO:0000313" key="6">
    <source>
        <dbReference type="Proteomes" id="UP001305779"/>
    </source>
</evidence>
<evidence type="ECO:0000256" key="3">
    <source>
        <dbReference type="SAM" id="SignalP"/>
    </source>
</evidence>
<protein>
    <recommendedName>
        <fullName evidence="4">Peptidase S33 tripeptidyl aminopeptidase-like C-terminal domain-containing protein</fullName>
    </recommendedName>
</protein>
<name>A0ABR0EUX8_ZASCE</name>
<dbReference type="Proteomes" id="UP001305779">
    <property type="component" value="Unassembled WGS sequence"/>
</dbReference>
<dbReference type="PANTHER" id="PTHR43248">
    <property type="entry name" value="2-SUCCINYL-6-HYDROXY-2,4-CYCLOHEXADIENE-1-CARBOXYLATE SYNTHASE"/>
    <property type="match status" value="1"/>
</dbReference>
<gene>
    <name evidence="5" type="ORF">PRZ48_003390</name>
</gene>
<evidence type="ECO:0000313" key="5">
    <source>
        <dbReference type="EMBL" id="KAK4505427.1"/>
    </source>
</evidence>
<keyword evidence="6" id="KW-1185">Reference proteome</keyword>
<dbReference type="SUPFAM" id="SSF53474">
    <property type="entry name" value="alpha/beta-Hydrolases"/>
    <property type="match status" value="1"/>
</dbReference>
<comment type="similarity">
    <text evidence="1">Belongs to the peptidase S33 family.</text>
</comment>
<feature type="domain" description="Peptidase S33 tripeptidyl aminopeptidase-like C-terminal" evidence="4">
    <location>
        <begin position="465"/>
        <end position="557"/>
    </location>
</feature>
<dbReference type="Pfam" id="PF08386">
    <property type="entry name" value="Abhydrolase_4"/>
    <property type="match status" value="1"/>
</dbReference>
<organism evidence="5 6">
    <name type="scientific">Zasmidium cellare</name>
    <name type="common">Wine cellar mold</name>
    <name type="synonym">Racodium cellare</name>
    <dbReference type="NCBI Taxonomy" id="395010"/>
    <lineage>
        <taxon>Eukaryota</taxon>
        <taxon>Fungi</taxon>
        <taxon>Dikarya</taxon>
        <taxon>Ascomycota</taxon>
        <taxon>Pezizomycotina</taxon>
        <taxon>Dothideomycetes</taxon>
        <taxon>Dothideomycetidae</taxon>
        <taxon>Mycosphaerellales</taxon>
        <taxon>Mycosphaerellaceae</taxon>
        <taxon>Zasmidium</taxon>
    </lineage>
</organism>
<dbReference type="Gene3D" id="3.40.50.1820">
    <property type="entry name" value="alpha/beta hydrolase"/>
    <property type="match status" value="2"/>
</dbReference>
<dbReference type="InterPro" id="IPR051601">
    <property type="entry name" value="Serine_prot/Carboxylest_S33"/>
</dbReference>
<evidence type="ECO:0000256" key="1">
    <source>
        <dbReference type="ARBA" id="ARBA00010088"/>
    </source>
</evidence>